<accession>A0A131XAS6</accession>
<dbReference type="AlphaFoldDB" id="A0A131XAS6"/>
<proteinExistence type="evidence at transcript level"/>
<feature type="signal peptide" evidence="1">
    <location>
        <begin position="1"/>
        <end position="26"/>
    </location>
</feature>
<protein>
    <submittedName>
        <fullName evidence="2">Putative evasin</fullName>
    </submittedName>
</protein>
<reference evidence="2" key="1">
    <citation type="journal article" date="2017" name="Ticks Tick Borne Dis.">
        <title>An insight into the sialome of Hyalomma excavatum.</title>
        <authorList>
            <person name="Ribeiro J.M."/>
            <person name="Slovak M."/>
            <person name="Francischetti I.M."/>
        </authorList>
    </citation>
    <scope>NUCLEOTIDE SEQUENCE</scope>
    <source>
        <strain evidence="2">Samish</strain>
        <tissue evidence="2">Salivary glands</tissue>
    </source>
</reference>
<sequence>MASVKTIRSALFLLMAAAIVCTCTSAIFTTPYSRGNNGDGSGIDLVYCNSTCTAGGNECPSDCICFLKNQERVGYCYKFAGLPDDYTFSG</sequence>
<feature type="chain" id="PRO_5007283708" evidence="1">
    <location>
        <begin position="27"/>
        <end position="90"/>
    </location>
</feature>
<evidence type="ECO:0000256" key="1">
    <source>
        <dbReference type="SAM" id="SignalP"/>
    </source>
</evidence>
<keyword evidence="1" id="KW-0732">Signal</keyword>
<name>A0A131XAS6_9ACAR</name>
<organism evidence="2">
    <name type="scientific">Hyalomma excavatum</name>
    <dbReference type="NCBI Taxonomy" id="257692"/>
    <lineage>
        <taxon>Eukaryota</taxon>
        <taxon>Metazoa</taxon>
        <taxon>Ecdysozoa</taxon>
        <taxon>Arthropoda</taxon>
        <taxon>Chelicerata</taxon>
        <taxon>Arachnida</taxon>
        <taxon>Acari</taxon>
        <taxon>Parasitiformes</taxon>
        <taxon>Ixodida</taxon>
        <taxon>Ixodoidea</taxon>
        <taxon>Ixodidae</taxon>
        <taxon>Hyalomminae</taxon>
        <taxon>Hyalomma</taxon>
    </lineage>
</organism>
<evidence type="ECO:0000313" key="2">
    <source>
        <dbReference type="EMBL" id="JAP63248.1"/>
    </source>
</evidence>
<dbReference type="EMBL" id="GEFH01005333">
    <property type="protein sequence ID" value="JAP63248.1"/>
    <property type="molecule type" value="mRNA"/>
</dbReference>